<name>A0ACB8S8G3_9AGAM</name>
<sequence length="201" mass="21819">MSPSTGYKLTDLAYSKLIVHALKHPHAAVNGVLLGTAQPGGKTVDIVDAVPLLHHWVNLSPMMELGLEKVALHAETRGLAIVGFYHAWERVDEAALSPVGERVAAKLKESFPDAVALVIVGAKLGKDDDHALVPYTSISATTFRPAQSSVLHVTPGLPSRIVDIVRNTYVHEDFKDFDDYLEDVHVDYLHNTAVTKVLSVS</sequence>
<keyword evidence="2" id="KW-1185">Reference proteome</keyword>
<gene>
    <name evidence="1" type="ORF">FA95DRAFT_1580276</name>
</gene>
<reference evidence="1" key="2">
    <citation type="journal article" date="2022" name="New Phytol.">
        <title>Evolutionary transition to the ectomycorrhizal habit in the genomes of a hyperdiverse lineage of mushroom-forming fungi.</title>
        <authorList>
            <person name="Looney B."/>
            <person name="Miyauchi S."/>
            <person name="Morin E."/>
            <person name="Drula E."/>
            <person name="Courty P.E."/>
            <person name="Kohler A."/>
            <person name="Kuo A."/>
            <person name="LaButti K."/>
            <person name="Pangilinan J."/>
            <person name="Lipzen A."/>
            <person name="Riley R."/>
            <person name="Andreopoulos W."/>
            <person name="He G."/>
            <person name="Johnson J."/>
            <person name="Nolan M."/>
            <person name="Tritt A."/>
            <person name="Barry K.W."/>
            <person name="Grigoriev I.V."/>
            <person name="Nagy L.G."/>
            <person name="Hibbett D."/>
            <person name="Henrissat B."/>
            <person name="Matheny P.B."/>
            <person name="Labbe J."/>
            <person name="Martin F.M."/>
        </authorList>
    </citation>
    <scope>NUCLEOTIDE SEQUENCE</scope>
    <source>
        <strain evidence="1">FP105234-sp</strain>
    </source>
</reference>
<evidence type="ECO:0000313" key="1">
    <source>
        <dbReference type="EMBL" id="KAI0052215.1"/>
    </source>
</evidence>
<protein>
    <submittedName>
        <fullName evidence="1">UPF0172-domain-containing protein</fullName>
    </submittedName>
</protein>
<proteinExistence type="predicted"/>
<organism evidence="1 2">
    <name type="scientific">Auriscalpium vulgare</name>
    <dbReference type="NCBI Taxonomy" id="40419"/>
    <lineage>
        <taxon>Eukaryota</taxon>
        <taxon>Fungi</taxon>
        <taxon>Dikarya</taxon>
        <taxon>Basidiomycota</taxon>
        <taxon>Agaricomycotina</taxon>
        <taxon>Agaricomycetes</taxon>
        <taxon>Russulales</taxon>
        <taxon>Auriscalpiaceae</taxon>
        <taxon>Auriscalpium</taxon>
    </lineage>
</organism>
<evidence type="ECO:0000313" key="2">
    <source>
        <dbReference type="Proteomes" id="UP000814033"/>
    </source>
</evidence>
<reference evidence="1" key="1">
    <citation type="submission" date="2021-02" db="EMBL/GenBank/DDBJ databases">
        <authorList>
            <consortium name="DOE Joint Genome Institute"/>
            <person name="Ahrendt S."/>
            <person name="Looney B.P."/>
            <person name="Miyauchi S."/>
            <person name="Morin E."/>
            <person name="Drula E."/>
            <person name="Courty P.E."/>
            <person name="Chicoki N."/>
            <person name="Fauchery L."/>
            <person name="Kohler A."/>
            <person name="Kuo A."/>
            <person name="Labutti K."/>
            <person name="Pangilinan J."/>
            <person name="Lipzen A."/>
            <person name="Riley R."/>
            <person name="Andreopoulos W."/>
            <person name="He G."/>
            <person name="Johnson J."/>
            <person name="Barry K.W."/>
            <person name="Grigoriev I.V."/>
            <person name="Nagy L."/>
            <person name="Hibbett D."/>
            <person name="Henrissat B."/>
            <person name="Matheny P.B."/>
            <person name="Labbe J."/>
            <person name="Martin F."/>
        </authorList>
    </citation>
    <scope>NUCLEOTIDE SEQUENCE</scope>
    <source>
        <strain evidence="1">FP105234-sp</strain>
    </source>
</reference>
<accession>A0ACB8S8G3</accession>
<comment type="caution">
    <text evidence="1">The sequence shown here is derived from an EMBL/GenBank/DDBJ whole genome shotgun (WGS) entry which is preliminary data.</text>
</comment>
<dbReference type="Proteomes" id="UP000814033">
    <property type="component" value="Unassembled WGS sequence"/>
</dbReference>
<dbReference type="EMBL" id="MU275847">
    <property type="protein sequence ID" value="KAI0052215.1"/>
    <property type="molecule type" value="Genomic_DNA"/>
</dbReference>